<feature type="domain" description="Glycoside hydrolase family 2 catalytic" evidence="5">
    <location>
        <begin position="481"/>
        <end position="618"/>
    </location>
</feature>
<evidence type="ECO:0000259" key="7">
    <source>
        <dbReference type="Pfam" id="PF11721"/>
    </source>
</evidence>
<evidence type="ECO:0000256" key="3">
    <source>
        <dbReference type="ARBA" id="ARBA00023295"/>
    </source>
</evidence>
<dbReference type="PANTHER" id="PTHR42732:SF1">
    <property type="entry name" value="BETA-MANNOSIDASE"/>
    <property type="match status" value="1"/>
</dbReference>
<feature type="domain" description="Malectin" evidence="7">
    <location>
        <begin position="878"/>
        <end position="1023"/>
    </location>
</feature>
<dbReference type="Pfam" id="PF11721">
    <property type="entry name" value="Malectin"/>
    <property type="match status" value="1"/>
</dbReference>
<reference evidence="8 9" key="1">
    <citation type="submission" date="2020-07" db="EMBL/GenBank/DDBJ databases">
        <authorList>
            <person name="Feng X."/>
        </authorList>
    </citation>
    <scope>NUCLEOTIDE SEQUENCE [LARGE SCALE GENOMIC DNA]</scope>
    <source>
        <strain evidence="8 9">JCM14086</strain>
    </source>
</reference>
<dbReference type="Gene3D" id="3.20.20.80">
    <property type="entry name" value="Glycosidases"/>
    <property type="match status" value="1"/>
</dbReference>
<protein>
    <submittedName>
        <fullName evidence="8">DUF4982 domain-containing protein</fullName>
    </submittedName>
</protein>
<keyword evidence="2" id="KW-0378">Hydrolase</keyword>
<keyword evidence="3" id="KW-0326">Glycosidase</keyword>
<dbReference type="RefSeq" id="WP_185691537.1">
    <property type="nucleotide sequence ID" value="NZ_JACHVA010000036.1"/>
</dbReference>
<dbReference type="Gene3D" id="2.60.120.260">
    <property type="entry name" value="Galactose-binding domain-like"/>
    <property type="match status" value="1"/>
</dbReference>
<evidence type="ECO:0000256" key="2">
    <source>
        <dbReference type="ARBA" id="ARBA00022801"/>
    </source>
</evidence>
<dbReference type="Proteomes" id="UP000525652">
    <property type="component" value="Unassembled WGS sequence"/>
</dbReference>
<dbReference type="InterPro" id="IPR013783">
    <property type="entry name" value="Ig-like_fold"/>
</dbReference>
<dbReference type="AlphaFoldDB" id="A0A7X1E3B5"/>
<dbReference type="InterPro" id="IPR036156">
    <property type="entry name" value="Beta-gal/glucu_dom_sf"/>
</dbReference>
<dbReference type="InterPro" id="IPR008979">
    <property type="entry name" value="Galactose-bd-like_sf"/>
</dbReference>
<dbReference type="Pfam" id="PF00703">
    <property type="entry name" value="Glyco_hydro_2"/>
    <property type="match status" value="2"/>
</dbReference>
<dbReference type="SUPFAM" id="SSF51445">
    <property type="entry name" value="(Trans)glycosidases"/>
    <property type="match status" value="1"/>
</dbReference>
<organism evidence="8 9">
    <name type="scientific">Puniceicoccus vermicola</name>
    <dbReference type="NCBI Taxonomy" id="388746"/>
    <lineage>
        <taxon>Bacteria</taxon>
        <taxon>Pseudomonadati</taxon>
        <taxon>Verrucomicrobiota</taxon>
        <taxon>Opitutia</taxon>
        <taxon>Puniceicoccales</taxon>
        <taxon>Puniceicoccaceae</taxon>
        <taxon>Puniceicoccus</taxon>
    </lineage>
</organism>
<dbReference type="Gene3D" id="2.60.120.430">
    <property type="entry name" value="Galactose-binding lectin"/>
    <property type="match status" value="1"/>
</dbReference>
<dbReference type="SUPFAM" id="SSF49303">
    <property type="entry name" value="beta-Galactosidase/glucuronidase domain"/>
    <property type="match status" value="2"/>
</dbReference>
<evidence type="ECO:0000313" key="9">
    <source>
        <dbReference type="Proteomes" id="UP000525652"/>
    </source>
</evidence>
<evidence type="ECO:0000313" key="8">
    <source>
        <dbReference type="EMBL" id="MBC2600799.1"/>
    </source>
</evidence>
<gene>
    <name evidence="8" type="ORF">H5P30_03275</name>
</gene>
<dbReference type="SUPFAM" id="SSF49785">
    <property type="entry name" value="Galactose-binding domain-like"/>
    <property type="match status" value="1"/>
</dbReference>
<accession>A0A7X1E3B5</accession>
<dbReference type="Pfam" id="PF02837">
    <property type="entry name" value="Glyco_hydro_2_N"/>
    <property type="match status" value="1"/>
</dbReference>
<evidence type="ECO:0000256" key="1">
    <source>
        <dbReference type="ARBA" id="ARBA00007401"/>
    </source>
</evidence>
<dbReference type="GO" id="GO:0005975">
    <property type="term" value="P:carbohydrate metabolic process"/>
    <property type="evidence" value="ECO:0007669"/>
    <property type="project" value="InterPro"/>
</dbReference>
<name>A0A7X1E3B5_9BACT</name>
<dbReference type="EMBL" id="JACHVA010000036">
    <property type="protein sequence ID" value="MBC2600799.1"/>
    <property type="molecule type" value="Genomic_DNA"/>
</dbReference>
<dbReference type="GO" id="GO:0004553">
    <property type="term" value="F:hydrolase activity, hydrolyzing O-glycosyl compounds"/>
    <property type="evidence" value="ECO:0007669"/>
    <property type="project" value="InterPro"/>
</dbReference>
<dbReference type="InterPro" id="IPR006103">
    <property type="entry name" value="Glyco_hydro_2_cat"/>
</dbReference>
<dbReference type="InterPro" id="IPR017853">
    <property type="entry name" value="GH"/>
</dbReference>
<dbReference type="InterPro" id="IPR051913">
    <property type="entry name" value="GH2_Domain-Containing"/>
</dbReference>
<sequence length="1051" mass="120930">MDTIRVSPYSLQKKELTDWVSVLGNDPAFADPRTSSVDWCRVRVPHNWDDYHGYHAVSHGNLHGTAWYRIVFEEDALDAGARRYAFFEGVGSYATVYLNGEKLGYHAGGRTTFTVDLTDALIEGENHLAVKAEHPEGIDDLPFVCGGCWGSPNSEGSQPFGIFRPVWLESTGPVRVDPFGVHVLTPLVSADLAKVKTRTSLSNPGDETRLVRLRQEVWDEYGNCLAESEAELSLAPFGKRTLEIDIPEWKSPRLWSPEFPEMHRIRSEVYVEDQLSHEVDTSFGLRWLDWPKIVEPEKGALGASSRGALIHDGEQPRTFENNGLSHILHREDESKVVSAPMGIAVRQLEDTNLDRAELSVELSLRGSASAGEEFQVLFEIQNEAGTVFFYQHRVSVPLFEGENSIQWEVPTIRYPRRWSSPDHYLHRLLIEIRSPAGELWERSETLFGIRGLDWNSDLPLNLDRPRYEKIETKAGEEEKRERRLKLNDKPLFLRGTCEYETMLGNDHAFTDDQIEADVSMMLAAGFNAFRDAHHPHNLRYYDHWDRAGIVCWTQMGSHVYFDNERFRENYRQLVREWVVERRNHPCIILWGLQNESTLPKDFAEELNEIIRELDPTSPQWRLTTTCNGGEGSDWNVPQEWKGTYGGNFNDYSIRDCQLVGEYGAWREFGVHTEFSYSGNENDRSETWACAAMEAKIRIGEEMRDEAVGHFHWVYNTFPNPGRAWDNCEGPGNAQIGSVNNKGMVTTWHQPSDLYYLFYANYADPQVRPMVYIVSHTWPDRWKDPQPRTVTVFSNCEEVELFNGVSERSLRRLKHPGVGKRYQWDHVLPVTNLLHAVGYHNGEKVAEDLIRLDHLPEDPGLRRWIGEDGNSSDTPGDCLYRINCGSRKDWVESTGKVWTQDSPWKKGADCGWESWGNRFDNVPDDLASFGDTMTPVRNTRLQEIYRTYRFGREHLKYHFRTGPGRFRFVCHFAEPWFGVGSEKDASRLRLFDVAINDTVVEEGFDVWERAQGHHRAITRTYEIESNLEIQTLHFPYVSVNQAILFGVECYLS</sequence>
<dbReference type="PANTHER" id="PTHR42732">
    <property type="entry name" value="BETA-GALACTOSIDASE"/>
    <property type="match status" value="1"/>
</dbReference>
<feature type="domain" description="Glycosyl hydrolases family 2 sugar binding" evidence="6">
    <location>
        <begin position="61"/>
        <end position="131"/>
    </location>
</feature>
<keyword evidence="9" id="KW-1185">Reference proteome</keyword>
<evidence type="ECO:0000259" key="6">
    <source>
        <dbReference type="Pfam" id="PF02837"/>
    </source>
</evidence>
<dbReference type="Pfam" id="PF02836">
    <property type="entry name" value="Glyco_hydro_2_C"/>
    <property type="match status" value="1"/>
</dbReference>
<evidence type="ECO:0000259" key="4">
    <source>
        <dbReference type="Pfam" id="PF00703"/>
    </source>
</evidence>
<feature type="domain" description="Glycoside hydrolase family 2 immunoglobulin-like beta-sandwich" evidence="4">
    <location>
        <begin position="346"/>
        <end position="450"/>
    </location>
</feature>
<comment type="caution">
    <text evidence="8">The sequence shown here is derived from an EMBL/GenBank/DDBJ whole genome shotgun (WGS) entry which is preliminary data.</text>
</comment>
<dbReference type="InterPro" id="IPR006102">
    <property type="entry name" value="Ig-like_GH2"/>
</dbReference>
<evidence type="ECO:0000259" key="5">
    <source>
        <dbReference type="Pfam" id="PF02836"/>
    </source>
</evidence>
<dbReference type="InterPro" id="IPR006104">
    <property type="entry name" value="Glyco_hydro_2_N"/>
</dbReference>
<proteinExistence type="inferred from homology"/>
<feature type="domain" description="Glycoside hydrolase family 2 immunoglobulin-like beta-sandwich" evidence="4">
    <location>
        <begin position="182"/>
        <end position="286"/>
    </location>
</feature>
<comment type="similarity">
    <text evidence="1">Belongs to the glycosyl hydrolase 2 family.</text>
</comment>
<dbReference type="Gene3D" id="2.60.40.10">
    <property type="entry name" value="Immunoglobulins"/>
    <property type="match status" value="3"/>
</dbReference>
<dbReference type="InterPro" id="IPR021720">
    <property type="entry name" value="Malectin_dom"/>
</dbReference>